<name>W0RS33_9BACT</name>
<gene>
    <name evidence="2" type="ORF">J421_5595</name>
</gene>
<dbReference type="HOGENOM" id="CLU_436638_0_0_0"/>
<evidence type="ECO:0008006" key="4">
    <source>
        <dbReference type="Google" id="ProtNLM"/>
    </source>
</evidence>
<evidence type="ECO:0000313" key="3">
    <source>
        <dbReference type="Proteomes" id="UP000019151"/>
    </source>
</evidence>
<accession>W0RS33</accession>
<dbReference type="RefSeq" id="WP_025414437.1">
    <property type="nucleotide sequence ID" value="NZ_CP007130.1"/>
</dbReference>
<evidence type="ECO:0000256" key="1">
    <source>
        <dbReference type="SAM" id="SignalP"/>
    </source>
</evidence>
<feature type="chain" id="PRO_5004794526" description="Heparinase II/III family protein" evidence="1">
    <location>
        <begin position="24"/>
        <end position="626"/>
    </location>
</feature>
<reference evidence="2 3" key="1">
    <citation type="journal article" date="2014" name="Genome Announc.">
        <title>Genome Sequence and Methylome of Soil Bacterium Gemmatirosa kalamazoonensis KBS708T, a Member of the Rarely Cultivated Gemmatimonadetes Phylum.</title>
        <authorList>
            <person name="Debruyn J.M."/>
            <person name="Radosevich M."/>
            <person name="Wommack K.E."/>
            <person name="Polson S.W."/>
            <person name="Hauser L.J."/>
            <person name="Fawaz M.N."/>
            <person name="Korlach J."/>
            <person name="Tsai Y.C."/>
        </authorList>
    </citation>
    <scope>NUCLEOTIDE SEQUENCE [LARGE SCALE GENOMIC DNA]</scope>
    <source>
        <strain evidence="2 3">KBS708</strain>
        <plasmid evidence="3">Plasmid 2</plasmid>
    </source>
</reference>
<sequence length="626" mass="69288">MRRLVTTGRTLLVAALVSGAAGAQSVAPADLSKLSPAAFRDDELDLPYYLAHFQRLANAVALDGPRRGFIDVAVWRSPKDNKPYNARIMENVLALAYFYTLDRPWNPYRGDTAVRARLEAALDFWVRSESPDGRFSEYAPEQWSLAPTAFATKFMGETLRLLHDPKAPRIDAALLRGAAEADRRAIMATLTRPDLAEHGARYTNQFGNVWGGALAYLALYPDPAMRRALGAWLARAETEHQSPVGYFYEADGPDWGYDLDTHHSDFLMAWQYARGTDLARYFVDPTRRWYEWLGYNVVPEPGESALTLNRSIESRQQHAVVDEAGPAESQTGNPLAEVVLEARVLGPTRETLARRAAERRAALVRDWPRVDTLAVGEFRAFSPYAFLHRAQVRWYPTDAQRAAAVERLRPVSESRFTHQRVDARRPIVFSYVRRPSYYAAFTAGDVVTAQQRYGFGLLWIPGVGSVLQSQTGGGVTAWGTRRADTTVVYEAATFDAAYRVADSTLGPAPGVRDLPAGDLAVTYRLGSRGTKRILFDDRGVHVSVSHAGAFAEQLPLLVLPSDSVTTRPGGVELRRGGARFTVRWAPASTAQVTYTDERSGARRVVAVVIPASDSLRYDLEMLGAPP</sequence>
<feature type="signal peptide" evidence="1">
    <location>
        <begin position="1"/>
        <end position="23"/>
    </location>
</feature>
<dbReference type="AlphaFoldDB" id="W0RS33"/>
<dbReference type="KEGG" id="gba:J421_5595"/>
<protein>
    <recommendedName>
        <fullName evidence="4">Heparinase II/III family protein</fullName>
    </recommendedName>
</protein>
<dbReference type="PATRIC" id="fig|861299.3.peg.5630"/>
<dbReference type="eggNOG" id="ENOG502Z9WY">
    <property type="taxonomic scope" value="Bacteria"/>
</dbReference>
<keyword evidence="3" id="KW-1185">Reference proteome</keyword>
<proteinExistence type="predicted"/>
<dbReference type="EMBL" id="CP007130">
    <property type="protein sequence ID" value="AHG93130.1"/>
    <property type="molecule type" value="Genomic_DNA"/>
</dbReference>
<dbReference type="OrthoDB" id="611427at2"/>
<dbReference type="Proteomes" id="UP000019151">
    <property type="component" value="Plasmid 2"/>
</dbReference>
<geneLocation type="plasmid" evidence="2 3">
    <name>2</name>
</geneLocation>
<keyword evidence="2" id="KW-0614">Plasmid</keyword>
<evidence type="ECO:0000313" key="2">
    <source>
        <dbReference type="EMBL" id="AHG93130.1"/>
    </source>
</evidence>
<keyword evidence="1" id="KW-0732">Signal</keyword>
<dbReference type="InParanoid" id="W0RS33"/>
<organism evidence="2 3">
    <name type="scientific">Gemmatirosa kalamazoonensis</name>
    <dbReference type="NCBI Taxonomy" id="861299"/>
    <lineage>
        <taxon>Bacteria</taxon>
        <taxon>Pseudomonadati</taxon>
        <taxon>Gemmatimonadota</taxon>
        <taxon>Gemmatimonadia</taxon>
        <taxon>Gemmatimonadales</taxon>
        <taxon>Gemmatimonadaceae</taxon>
        <taxon>Gemmatirosa</taxon>
    </lineage>
</organism>